<feature type="domain" description="Flagellar protein FlgJ N-terminal" evidence="1">
    <location>
        <begin position="55"/>
        <end position="103"/>
    </location>
</feature>
<sequence>MDGITSIYQSQYLNNSESTKQVENSLNKDYTNSSDDELMGVCKQFESYFVEQMFKAMEKMIPKDEESESVSTLDYFKDTLTQQYASMATEKGELGIAQMLYEQMKINYNL</sequence>
<dbReference type="EMBL" id="WAGX01000008">
    <property type="protein sequence ID" value="KAB1434379.1"/>
    <property type="molecule type" value="Genomic_DNA"/>
</dbReference>
<gene>
    <name evidence="2" type="ORF">F7O84_17990</name>
</gene>
<dbReference type="RefSeq" id="WP_151148442.1">
    <property type="nucleotide sequence ID" value="NZ_WAGX01000008.1"/>
</dbReference>
<evidence type="ECO:0000259" key="1">
    <source>
        <dbReference type="Pfam" id="PF10135"/>
    </source>
</evidence>
<proteinExistence type="predicted"/>
<name>A0A7V7UA69_9FIRM</name>
<dbReference type="Proteomes" id="UP000461768">
    <property type="component" value="Unassembled WGS sequence"/>
</dbReference>
<accession>A0A7V7UA69</accession>
<protein>
    <recommendedName>
        <fullName evidence="1">Flagellar protein FlgJ N-terminal domain-containing protein</fullName>
    </recommendedName>
</protein>
<keyword evidence="3" id="KW-1185">Reference proteome</keyword>
<dbReference type="Pfam" id="PF10135">
    <property type="entry name" value="Rod-binding"/>
    <property type="match status" value="1"/>
</dbReference>
<reference evidence="2 3" key="2">
    <citation type="submission" date="2020-02" db="EMBL/GenBank/DDBJ databases">
        <title>Candidatus Galacturonibacter soehngenii shows hetero-acetogenic catabolism of galacturonic acid but lacks a canonical carbon monoxide dehydrogenase/acetyl-CoA synthase complex.</title>
        <authorList>
            <person name="Diender M."/>
            <person name="Stouten G.R."/>
            <person name="Petersen J.F."/>
            <person name="Nielsen P.H."/>
            <person name="Dueholm M.S."/>
            <person name="Pronk J.T."/>
            <person name="Van Loosdrecht M.C.M."/>
        </authorList>
    </citation>
    <scope>NUCLEOTIDE SEQUENCE [LARGE SCALE GENOMIC DNA]</scope>
    <source>
        <strain evidence="2">GalUA</strain>
    </source>
</reference>
<organism evidence="2 3">
    <name type="scientific">Candidatus Galacturonatibacter soehngenii</name>
    <dbReference type="NCBI Taxonomy" id="2307010"/>
    <lineage>
        <taxon>Bacteria</taxon>
        <taxon>Bacillati</taxon>
        <taxon>Bacillota</taxon>
        <taxon>Clostridia</taxon>
        <taxon>Lachnospirales</taxon>
        <taxon>Lachnospiraceae</taxon>
        <taxon>Candidatus Galacturonatibacter</taxon>
    </lineage>
</organism>
<dbReference type="AlphaFoldDB" id="A0A7V7UA69"/>
<evidence type="ECO:0000313" key="2">
    <source>
        <dbReference type="EMBL" id="KAB1434379.1"/>
    </source>
</evidence>
<reference evidence="2 3" key="1">
    <citation type="submission" date="2019-09" db="EMBL/GenBank/DDBJ databases">
        <authorList>
            <person name="Valk L.C."/>
        </authorList>
    </citation>
    <scope>NUCLEOTIDE SEQUENCE [LARGE SCALE GENOMIC DNA]</scope>
    <source>
        <strain evidence="2">GalUA</strain>
    </source>
</reference>
<evidence type="ECO:0000313" key="3">
    <source>
        <dbReference type="Proteomes" id="UP000461768"/>
    </source>
</evidence>
<dbReference type="InterPro" id="IPR019301">
    <property type="entry name" value="Flagellar_prot_FlgJ_N"/>
</dbReference>
<dbReference type="OrthoDB" id="9796740at2"/>
<comment type="caution">
    <text evidence="2">The sequence shown here is derived from an EMBL/GenBank/DDBJ whole genome shotgun (WGS) entry which is preliminary data.</text>
</comment>